<dbReference type="Proteomes" id="UP000245370">
    <property type="component" value="Unassembled WGS sequence"/>
</dbReference>
<evidence type="ECO:0000313" key="2">
    <source>
        <dbReference type="Proteomes" id="UP000245370"/>
    </source>
</evidence>
<protein>
    <submittedName>
        <fullName evidence="1">Uncharacterized protein</fullName>
    </submittedName>
</protein>
<name>A0A2U2XD41_9FLAO</name>
<keyword evidence="2" id="KW-1185">Reference proteome</keyword>
<organism evidence="1 2">
    <name type="scientific">Brumimicrobium oceani</name>
    <dbReference type="NCBI Taxonomy" id="2100725"/>
    <lineage>
        <taxon>Bacteria</taxon>
        <taxon>Pseudomonadati</taxon>
        <taxon>Bacteroidota</taxon>
        <taxon>Flavobacteriia</taxon>
        <taxon>Flavobacteriales</taxon>
        <taxon>Crocinitomicaceae</taxon>
        <taxon>Brumimicrobium</taxon>
    </lineage>
</organism>
<dbReference type="AlphaFoldDB" id="A0A2U2XD41"/>
<proteinExistence type="predicted"/>
<accession>A0A2U2XD41</accession>
<dbReference type="EMBL" id="QFRJ01000005">
    <property type="protein sequence ID" value="PWH85677.1"/>
    <property type="molecule type" value="Genomic_DNA"/>
</dbReference>
<sequence length="91" mass="11041">MFFLKIYVDYIFNELQYIYLINNFFTHPTKLTENVHFQRNDIAIGLNTGPPNKPCKPFQNPTKDRIGIQLKIERRIKDSKIKNRTKKWRNR</sequence>
<evidence type="ECO:0000313" key="1">
    <source>
        <dbReference type="EMBL" id="PWH85677.1"/>
    </source>
</evidence>
<gene>
    <name evidence="1" type="ORF">DIT68_08565</name>
</gene>
<comment type="caution">
    <text evidence="1">The sequence shown here is derived from an EMBL/GenBank/DDBJ whole genome shotgun (WGS) entry which is preliminary data.</text>
</comment>
<reference evidence="1 2" key="2">
    <citation type="submission" date="2018-05" db="EMBL/GenBank/DDBJ databases">
        <authorList>
            <person name="Lanie J.A."/>
            <person name="Ng W.-L."/>
            <person name="Kazmierczak K.M."/>
            <person name="Andrzejewski T.M."/>
            <person name="Davidsen T.M."/>
            <person name="Wayne K.J."/>
            <person name="Tettelin H."/>
            <person name="Glass J.I."/>
            <person name="Rusch D."/>
            <person name="Podicherti R."/>
            <person name="Tsui H.-C.T."/>
            <person name="Winkler M.E."/>
        </authorList>
    </citation>
    <scope>NUCLEOTIDE SEQUENCE [LARGE SCALE GENOMIC DNA]</scope>
    <source>
        <strain evidence="1 2">C305</strain>
    </source>
</reference>
<reference evidence="1 2" key="1">
    <citation type="submission" date="2018-05" db="EMBL/GenBank/DDBJ databases">
        <title>Brumimicrobium oceani sp. nov., isolated from coastal sediment.</title>
        <authorList>
            <person name="Kou Y."/>
        </authorList>
    </citation>
    <scope>NUCLEOTIDE SEQUENCE [LARGE SCALE GENOMIC DNA]</scope>
    <source>
        <strain evidence="1 2">C305</strain>
    </source>
</reference>